<name>A0A9Q0IJT2_9TELE</name>
<dbReference type="EMBL" id="JANIIK010000047">
    <property type="protein sequence ID" value="KAJ3600583.1"/>
    <property type="molecule type" value="Genomic_DNA"/>
</dbReference>
<proteinExistence type="predicted"/>
<dbReference type="AlphaFoldDB" id="A0A9Q0IJT2"/>
<gene>
    <name evidence="2" type="ORF">NHX12_031563</name>
</gene>
<feature type="signal peptide" evidence="1">
    <location>
        <begin position="1"/>
        <end position="19"/>
    </location>
</feature>
<accession>A0A9Q0IJT2</accession>
<evidence type="ECO:0000313" key="2">
    <source>
        <dbReference type="EMBL" id="KAJ3600583.1"/>
    </source>
</evidence>
<keyword evidence="1" id="KW-0732">Signal</keyword>
<feature type="chain" id="PRO_5040356675" evidence="1">
    <location>
        <begin position="20"/>
        <end position="76"/>
    </location>
</feature>
<comment type="caution">
    <text evidence="2">The sequence shown here is derived from an EMBL/GenBank/DDBJ whole genome shotgun (WGS) entry which is preliminary data.</text>
</comment>
<evidence type="ECO:0000313" key="3">
    <source>
        <dbReference type="Proteomes" id="UP001148018"/>
    </source>
</evidence>
<dbReference type="Proteomes" id="UP001148018">
    <property type="component" value="Unassembled WGS sequence"/>
</dbReference>
<reference evidence="2" key="1">
    <citation type="submission" date="2022-07" db="EMBL/GenBank/DDBJ databases">
        <title>Chromosome-level genome of Muraenolepis orangiensis.</title>
        <authorList>
            <person name="Kim J."/>
        </authorList>
    </citation>
    <scope>NUCLEOTIDE SEQUENCE</scope>
    <source>
        <strain evidence="2">KU_S4_2022</strain>
        <tissue evidence="2">Muscle</tissue>
    </source>
</reference>
<evidence type="ECO:0000256" key="1">
    <source>
        <dbReference type="SAM" id="SignalP"/>
    </source>
</evidence>
<protein>
    <submittedName>
        <fullName evidence="2">Uncharacterized protein</fullName>
    </submittedName>
</protein>
<organism evidence="2 3">
    <name type="scientific">Muraenolepis orangiensis</name>
    <name type="common">Patagonian moray cod</name>
    <dbReference type="NCBI Taxonomy" id="630683"/>
    <lineage>
        <taxon>Eukaryota</taxon>
        <taxon>Metazoa</taxon>
        <taxon>Chordata</taxon>
        <taxon>Craniata</taxon>
        <taxon>Vertebrata</taxon>
        <taxon>Euteleostomi</taxon>
        <taxon>Actinopterygii</taxon>
        <taxon>Neopterygii</taxon>
        <taxon>Teleostei</taxon>
        <taxon>Neoteleostei</taxon>
        <taxon>Acanthomorphata</taxon>
        <taxon>Zeiogadaria</taxon>
        <taxon>Gadariae</taxon>
        <taxon>Gadiformes</taxon>
        <taxon>Muraenolepidoidei</taxon>
        <taxon>Muraenolepididae</taxon>
        <taxon>Muraenolepis</taxon>
    </lineage>
</organism>
<keyword evidence="3" id="KW-1185">Reference proteome</keyword>
<sequence length="76" mass="8851">MWPIFVSLVVLSWTGLSQSTRECSCNSVFLGYMNTKIIRLLGRMECALEWIREEFIVAFLQLKTFLEKQKGTKLNC</sequence>